<accession>A0A150WZN1</accession>
<keyword evidence="2" id="KW-1185">Reference proteome</keyword>
<dbReference type="EMBL" id="LRPC01000031">
    <property type="protein sequence ID" value="KYG71886.1"/>
    <property type="molecule type" value="Genomic_DNA"/>
</dbReference>
<dbReference type="Proteomes" id="UP000075606">
    <property type="component" value="Unassembled WGS sequence"/>
</dbReference>
<proteinExistence type="predicted"/>
<reference evidence="1 2" key="1">
    <citation type="submission" date="2016-01" db="EMBL/GenBank/DDBJ databases">
        <title>Genome sequencing of Roseivirga spongicola UST030701-084.</title>
        <authorList>
            <person name="Selvaratnam C."/>
            <person name="Thevarajoo S."/>
            <person name="Goh K.M."/>
            <person name="Ee R."/>
            <person name="Chan K.-G."/>
            <person name="Chong C.S."/>
        </authorList>
    </citation>
    <scope>NUCLEOTIDE SEQUENCE [LARGE SCALE GENOMIC DNA]</scope>
    <source>
        <strain evidence="1 2">UST030701-084</strain>
    </source>
</reference>
<comment type="caution">
    <text evidence="1">The sequence shown here is derived from an EMBL/GenBank/DDBJ whole genome shotgun (WGS) entry which is preliminary data.</text>
</comment>
<evidence type="ECO:0000313" key="1">
    <source>
        <dbReference type="EMBL" id="KYG71886.1"/>
    </source>
</evidence>
<dbReference type="InterPro" id="IPR011006">
    <property type="entry name" value="CheY-like_superfamily"/>
</dbReference>
<gene>
    <name evidence="1" type="ORF">AWW68_17880</name>
</gene>
<evidence type="ECO:0008006" key="3">
    <source>
        <dbReference type="Google" id="ProtNLM"/>
    </source>
</evidence>
<dbReference type="AlphaFoldDB" id="A0A150WZN1"/>
<organism evidence="1 2">
    <name type="scientific">Roseivirga spongicola</name>
    <dbReference type="NCBI Taxonomy" id="333140"/>
    <lineage>
        <taxon>Bacteria</taxon>
        <taxon>Pseudomonadati</taxon>
        <taxon>Bacteroidota</taxon>
        <taxon>Cytophagia</taxon>
        <taxon>Cytophagales</taxon>
        <taxon>Roseivirgaceae</taxon>
        <taxon>Roseivirga</taxon>
    </lineage>
</organism>
<name>A0A150WZN1_9BACT</name>
<dbReference type="SUPFAM" id="SSF52172">
    <property type="entry name" value="CheY-like"/>
    <property type="match status" value="1"/>
</dbReference>
<evidence type="ECO:0000313" key="2">
    <source>
        <dbReference type="Proteomes" id="UP000075606"/>
    </source>
</evidence>
<sequence>MEYFRGSSRNCADQTKIMTNILLVEDREILRTLFSDLIENYWPDEKPLSINTCGFDAAEKLISEKEYQIYVFNISTNSASNFGLVKQLVQKGHCNKSKIIITSVDKPPIITTDQEVEIHYCNEDNFTAECLPLMVQ</sequence>
<protein>
    <recommendedName>
        <fullName evidence="3">Response regulatory domain-containing protein</fullName>
    </recommendedName>
</protein>